<dbReference type="Gene3D" id="3.30.70.970">
    <property type="entry name" value="RraB-like"/>
    <property type="match status" value="1"/>
</dbReference>
<dbReference type="OrthoDB" id="117834at2"/>
<gene>
    <name evidence="1" type="ORF">SAMN05444167_1435</name>
</gene>
<evidence type="ECO:0000313" key="2">
    <source>
        <dbReference type="Proteomes" id="UP000182427"/>
    </source>
</evidence>
<reference evidence="1 2" key="1">
    <citation type="submission" date="2016-10" db="EMBL/GenBank/DDBJ databases">
        <authorList>
            <person name="de Groot N.N."/>
        </authorList>
    </citation>
    <scope>NUCLEOTIDE SEQUENCE [LARGE SCALE GENOMIC DNA]</scope>
    <source>
        <strain evidence="1 2">GAS232</strain>
    </source>
</reference>
<evidence type="ECO:0000313" key="1">
    <source>
        <dbReference type="EMBL" id="SDF11595.1"/>
    </source>
</evidence>
<sequence>MVTHLREKENFDQQSANNTVRIKELIDQQYNVEVTRSLVLCFSCPDRDCAYALSKALFAKGTRLLARDPQRKANGRWGIRVGVKRSLRDAVREEFVADMVLTATGMNGTYDGWNLLTDEVAEDTQKHPSVSVMSERRQVAA</sequence>
<proteinExistence type="predicted"/>
<dbReference type="Proteomes" id="UP000182427">
    <property type="component" value="Chromosome I"/>
</dbReference>
<protein>
    <submittedName>
        <fullName evidence="1">Uncharacterized protein</fullName>
    </submittedName>
</protein>
<dbReference type="RefSeq" id="WP_083344529.1">
    <property type="nucleotide sequence ID" value="NZ_LT629690.1"/>
</dbReference>
<accession>A0A1G7IG53</accession>
<keyword evidence="2" id="KW-1185">Reference proteome</keyword>
<dbReference type="AlphaFoldDB" id="A0A1G7IG53"/>
<organism evidence="1 2">
    <name type="scientific">Terriglobus roseus</name>
    <dbReference type="NCBI Taxonomy" id="392734"/>
    <lineage>
        <taxon>Bacteria</taxon>
        <taxon>Pseudomonadati</taxon>
        <taxon>Acidobacteriota</taxon>
        <taxon>Terriglobia</taxon>
        <taxon>Terriglobales</taxon>
        <taxon>Acidobacteriaceae</taxon>
        <taxon>Terriglobus</taxon>
    </lineage>
</organism>
<dbReference type="InterPro" id="IPR036701">
    <property type="entry name" value="RraB-like_sf"/>
</dbReference>
<dbReference type="EMBL" id="LT629690">
    <property type="protein sequence ID" value="SDF11595.1"/>
    <property type="molecule type" value="Genomic_DNA"/>
</dbReference>
<name>A0A1G7IG53_9BACT</name>